<dbReference type="EMBL" id="DVJP01000047">
    <property type="protein sequence ID" value="HIS76587.1"/>
    <property type="molecule type" value="Genomic_DNA"/>
</dbReference>
<comment type="caution">
    <text evidence="3">The sequence shown here is derived from an EMBL/GenBank/DDBJ whole genome shotgun (WGS) entry which is preliminary data.</text>
</comment>
<dbReference type="AlphaFoldDB" id="A0A9D1FN50"/>
<evidence type="ECO:0000256" key="1">
    <source>
        <dbReference type="SAM" id="SignalP"/>
    </source>
</evidence>
<keyword evidence="1" id="KW-0732">Signal</keyword>
<feature type="signal peptide" evidence="1">
    <location>
        <begin position="1"/>
        <end position="23"/>
    </location>
</feature>
<name>A0A9D1FN50_9FIRM</name>
<reference evidence="3" key="1">
    <citation type="submission" date="2020-10" db="EMBL/GenBank/DDBJ databases">
        <authorList>
            <person name="Gilroy R."/>
        </authorList>
    </citation>
    <scope>NUCLEOTIDE SEQUENCE</scope>
    <source>
        <strain evidence="3">CHK199-13235</strain>
    </source>
</reference>
<dbReference type="Pfam" id="PF13529">
    <property type="entry name" value="Peptidase_C39_2"/>
    <property type="match status" value="1"/>
</dbReference>
<dbReference type="PANTHER" id="PTHR37806">
    <property type="entry name" value="LMO0724 PROTEIN"/>
    <property type="match status" value="1"/>
</dbReference>
<reference evidence="3" key="2">
    <citation type="journal article" date="2021" name="PeerJ">
        <title>Extensive microbial diversity within the chicken gut microbiome revealed by metagenomics and culture.</title>
        <authorList>
            <person name="Gilroy R."/>
            <person name="Ravi A."/>
            <person name="Getino M."/>
            <person name="Pursley I."/>
            <person name="Horton D.L."/>
            <person name="Alikhan N.F."/>
            <person name="Baker D."/>
            <person name="Gharbi K."/>
            <person name="Hall N."/>
            <person name="Watson M."/>
            <person name="Adriaenssens E.M."/>
            <person name="Foster-Nyarko E."/>
            <person name="Jarju S."/>
            <person name="Secka A."/>
            <person name="Antonio M."/>
            <person name="Oren A."/>
            <person name="Chaudhuri R.R."/>
            <person name="La Ragione R."/>
            <person name="Hildebrand F."/>
            <person name="Pallen M.J."/>
        </authorList>
    </citation>
    <scope>NUCLEOTIDE SEQUENCE</scope>
    <source>
        <strain evidence="3">CHK199-13235</strain>
    </source>
</reference>
<evidence type="ECO:0000313" key="3">
    <source>
        <dbReference type="EMBL" id="HIS76587.1"/>
    </source>
</evidence>
<accession>A0A9D1FN50</accession>
<feature type="domain" description="Peptidase C39-like" evidence="2">
    <location>
        <begin position="78"/>
        <end position="245"/>
    </location>
</feature>
<evidence type="ECO:0000313" key="4">
    <source>
        <dbReference type="Proteomes" id="UP000824002"/>
    </source>
</evidence>
<dbReference type="PANTHER" id="PTHR37806:SF1">
    <property type="entry name" value="PEPTIDASE C39-LIKE DOMAIN-CONTAINING PROTEIN"/>
    <property type="match status" value="1"/>
</dbReference>
<dbReference type="PROSITE" id="PS51257">
    <property type="entry name" value="PROKAR_LIPOPROTEIN"/>
    <property type="match status" value="1"/>
</dbReference>
<protein>
    <submittedName>
        <fullName evidence="3">C39 family peptidase</fullName>
    </submittedName>
</protein>
<sequence length="285" mass="30814">MKKKRCFLLMVCLCVLFSGCAGSTASVKLPVPAPAMLCGSAADWEGFSPANIGQTNEEVSESEEDALSQSLIQEFSPVELILQNPELPNGCEVTSLAMLLTSAGYSADKVDLYEECLPTRDFTYSGNQRFGPSPEEAYAGDASSSAGGWYCLEGPIIEAGNAWIEEHGGGGRMLSLTGISQSGLDRYAQDGTPVAVWVTRDYAPPVYADDFSWILPNGELYIPYDNLHCVVLAGEENGQYRIADPINGWQLVDKDAFWNSFDAMGRRAVTVQLDGYSTLSNALTQ</sequence>
<organism evidence="3 4">
    <name type="scientific">Candidatus Merdivicinus excrementipullorum</name>
    <dbReference type="NCBI Taxonomy" id="2840867"/>
    <lineage>
        <taxon>Bacteria</taxon>
        <taxon>Bacillati</taxon>
        <taxon>Bacillota</taxon>
        <taxon>Clostridia</taxon>
        <taxon>Eubacteriales</taxon>
        <taxon>Oscillospiraceae</taxon>
        <taxon>Oscillospiraceae incertae sedis</taxon>
        <taxon>Candidatus Merdivicinus</taxon>
    </lineage>
</organism>
<dbReference type="Gene3D" id="3.90.70.10">
    <property type="entry name" value="Cysteine proteinases"/>
    <property type="match status" value="1"/>
</dbReference>
<feature type="chain" id="PRO_5039038312" evidence="1">
    <location>
        <begin position="24"/>
        <end position="285"/>
    </location>
</feature>
<dbReference type="Proteomes" id="UP000824002">
    <property type="component" value="Unassembled WGS sequence"/>
</dbReference>
<evidence type="ECO:0000259" key="2">
    <source>
        <dbReference type="Pfam" id="PF13529"/>
    </source>
</evidence>
<dbReference type="InterPro" id="IPR039564">
    <property type="entry name" value="Peptidase_C39-like"/>
</dbReference>
<proteinExistence type="predicted"/>
<gene>
    <name evidence="3" type="ORF">IAB51_07225</name>
</gene>